<comment type="caution">
    <text evidence="2">The sequence shown here is derived from an EMBL/GenBank/DDBJ whole genome shotgun (WGS) entry which is preliminary data.</text>
</comment>
<proteinExistence type="predicted"/>
<reference evidence="2 3" key="1">
    <citation type="journal article" name="Sci. Rep.">
        <title>Genome-scale phylogenetic analyses confirm Olpidium as the closest living zoosporic fungus to the non-flagellated, terrestrial fungi.</title>
        <authorList>
            <person name="Chang Y."/>
            <person name="Rochon D."/>
            <person name="Sekimoto S."/>
            <person name="Wang Y."/>
            <person name="Chovatia M."/>
            <person name="Sandor L."/>
            <person name="Salamov A."/>
            <person name="Grigoriev I.V."/>
            <person name="Stajich J.E."/>
            <person name="Spatafora J.W."/>
        </authorList>
    </citation>
    <scope>NUCLEOTIDE SEQUENCE [LARGE SCALE GENOMIC DNA]</scope>
    <source>
        <strain evidence="2">S191</strain>
    </source>
</reference>
<sequence>MVSDYLVAIREPGYCGPAGTAAFRQCSPSLVPGAAFTEQKLREEGVCQSASFSEKGLIELLDKAFGLFRKVCRAARRDGRGADRH</sequence>
<feature type="domain" description="DOCKER Lobe A" evidence="1">
    <location>
        <begin position="3"/>
        <end position="70"/>
    </location>
</feature>
<name>A0A8H7ZXS0_9FUNG</name>
<dbReference type="Proteomes" id="UP000673691">
    <property type="component" value="Unassembled WGS sequence"/>
</dbReference>
<keyword evidence="3" id="KW-1185">Reference proteome</keyword>
<dbReference type="InterPro" id="IPR043161">
    <property type="entry name" value="DOCK_C_lobe_A"/>
</dbReference>
<dbReference type="Pfam" id="PF06920">
    <property type="entry name" value="DHR-2_Lobe_A"/>
    <property type="match status" value="1"/>
</dbReference>
<dbReference type="Gene3D" id="1.25.40.410">
    <property type="match status" value="1"/>
</dbReference>
<evidence type="ECO:0000259" key="1">
    <source>
        <dbReference type="Pfam" id="PF06920"/>
    </source>
</evidence>
<dbReference type="EMBL" id="JAEFCI010003846">
    <property type="protein sequence ID" value="KAG5461310.1"/>
    <property type="molecule type" value="Genomic_DNA"/>
</dbReference>
<dbReference type="AlphaFoldDB" id="A0A8H7ZXS0"/>
<evidence type="ECO:0000313" key="2">
    <source>
        <dbReference type="EMBL" id="KAG5461310.1"/>
    </source>
</evidence>
<evidence type="ECO:0000313" key="3">
    <source>
        <dbReference type="Proteomes" id="UP000673691"/>
    </source>
</evidence>
<protein>
    <recommendedName>
        <fullName evidence="1">DOCKER Lobe A domain-containing protein</fullName>
    </recommendedName>
</protein>
<organism evidence="2 3">
    <name type="scientific">Olpidium bornovanus</name>
    <dbReference type="NCBI Taxonomy" id="278681"/>
    <lineage>
        <taxon>Eukaryota</taxon>
        <taxon>Fungi</taxon>
        <taxon>Fungi incertae sedis</taxon>
        <taxon>Olpidiomycota</taxon>
        <taxon>Olpidiomycotina</taxon>
        <taxon>Olpidiomycetes</taxon>
        <taxon>Olpidiales</taxon>
        <taxon>Olpidiaceae</taxon>
        <taxon>Olpidium</taxon>
    </lineage>
</organism>
<gene>
    <name evidence="2" type="ORF">BJ554DRAFT_6513</name>
</gene>
<accession>A0A8H7ZXS0</accession>
<dbReference type="InterPro" id="IPR046769">
    <property type="entry name" value="DOCKER_Lobe_A"/>
</dbReference>